<comment type="similarity">
    <text evidence="1">Belongs to the LysR transcriptional regulatory family.</text>
</comment>
<dbReference type="RefSeq" id="WP_058942508.1">
    <property type="nucleotide sequence ID" value="NZ_LNSV01000029.1"/>
</dbReference>
<evidence type="ECO:0000313" key="6">
    <source>
        <dbReference type="EMBL" id="KUH38264.1"/>
    </source>
</evidence>
<dbReference type="Proteomes" id="UP000054011">
    <property type="component" value="Unassembled WGS sequence"/>
</dbReference>
<dbReference type="STRING" id="936756.ATE80_13860"/>
<accession>A0A100Y5W8</accession>
<keyword evidence="7" id="KW-1185">Reference proteome</keyword>
<sequence>MLDPRRLRLLQYVARTGSIAGAAEQAGCTPSAASQQLSALERDLGTALLERSARSVRLTEAGRVLVEHSGRVLDELDAAEQAVLDVAGLRGGQLRLAAFSSATNLIVPALRSFRQRHPQIRLSLVELEPEEAIPAVAGGEIDLAVTHQYKQLPRPDLRGLRQHLLDSDQLLLAVPPHLRTAQRSAVRLSDYAGATWLSPRPAEGFQAVTELVCRAAGFEPDVAFRADSYDLLLALVAADFGLALVPSLVAAPQPGIAFLHIAEPAGLTREVHATARSADHSPAVQAMTQLLLRK</sequence>
<keyword evidence="2" id="KW-0805">Transcription regulation</keyword>
<dbReference type="InterPro" id="IPR036390">
    <property type="entry name" value="WH_DNA-bd_sf"/>
</dbReference>
<comment type="caution">
    <text evidence="6">The sequence shown here is derived from an EMBL/GenBank/DDBJ whole genome shotgun (WGS) entry which is preliminary data.</text>
</comment>
<dbReference type="AlphaFoldDB" id="A0A100Y5W8"/>
<dbReference type="GO" id="GO:0032993">
    <property type="term" value="C:protein-DNA complex"/>
    <property type="evidence" value="ECO:0007669"/>
    <property type="project" value="TreeGrafter"/>
</dbReference>
<dbReference type="SUPFAM" id="SSF46785">
    <property type="entry name" value="Winged helix' DNA-binding domain"/>
    <property type="match status" value="1"/>
</dbReference>
<evidence type="ECO:0000313" key="7">
    <source>
        <dbReference type="Proteomes" id="UP000054011"/>
    </source>
</evidence>
<dbReference type="OrthoDB" id="4131546at2"/>
<evidence type="ECO:0000256" key="3">
    <source>
        <dbReference type="ARBA" id="ARBA00023125"/>
    </source>
</evidence>
<feature type="domain" description="HTH lysR-type" evidence="5">
    <location>
        <begin position="2"/>
        <end position="59"/>
    </location>
</feature>
<reference evidence="6 7" key="1">
    <citation type="submission" date="2015-11" db="EMBL/GenBank/DDBJ databases">
        <title>Genome-wide analysis reveals the secondary metabolome in Streptomyces kanasensis ZX01.</title>
        <authorList>
            <person name="Zhang G."/>
            <person name="Han L."/>
            <person name="Feng J."/>
            <person name="Zhang X."/>
        </authorList>
    </citation>
    <scope>NUCLEOTIDE SEQUENCE [LARGE SCALE GENOMIC DNA]</scope>
    <source>
        <strain evidence="6 7">ZX01</strain>
    </source>
</reference>
<dbReference type="EMBL" id="LNSV01000029">
    <property type="protein sequence ID" value="KUH38264.1"/>
    <property type="molecule type" value="Genomic_DNA"/>
</dbReference>
<dbReference type="Pfam" id="PF03466">
    <property type="entry name" value="LysR_substrate"/>
    <property type="match status" value="1"/>
</dbReference>
<keyword evidence="4" id="KW-0804">Transcription</keyword>
<evidence type="ECO:0000259" key="5">
    <source>
        <dbReference type="PROSITE" id="PS50931"/>
    </source>
</evidence>
<protein>
    <submittedName>
        <fullName evidence="6">Transcriptional regulator</fullName>
    </submittedName>
</protein>
<dbReference type="GO" id="GO:0003677">
    <property type="term" value="F:DNA binding"/>
    <property type="evidence" value="ECO:0007669"/>
    <property type="project" value="UniProtKB-KW"/>
</dbReference>
<dbReference type="Gene3D" id="3.40.190.290">
    <property type="match status" value="1"/>
</dbReference>
<dbReference type="Pfam" id="PF00126">
    <property type="entry name" value="HTH_1"/>
    <property type="match status" value="1"/>
</dbReference>
<keyword evidence="3" id="KW-0238">DNA-binding</keyword>
<dbReference type="PANTHER" id="PTHR30346">
    <property type="entry name" value="TRANSCRIPTIONAL DUAL REGULATOR HCAR-RELATED"/>
    <property type="match status" value="1"/>
</dbReference>
<evidence type="ECO:0000256" key="2">
    <source>
        <dbReference type="ARBA" id="ARBA00023015"/>
    </source>
</evidence>
<dbReference type="Gene3D" id="1.10.10.10">
    <property type="entry name" value="Winged helix-like DNA-binding domain superfamily/Winged helix DNA-binding domain"/>
    <property type="match status" value="1"/>
</dbReference>
<gene>
    <name evidence="6" type="ORF">ATE80_13860</name>
</gene>
<dbReference type="PROSITE" id="PS50931">
    <property type="entry name" value="HTH_LYSR"/>
    <property type="match status" value="1"/>
</dbReference>
<dbReference type="InterPro" id="IPR000847">
    <property type="entry name" value="LysR_HTH_N"/>
</dbReference>
<dbReference type="SUPFAM" id="SSF53850">
    <property type="entry name" value="Periplasmic binding protein-like II"/>
    <property type="match status" value="1"/>
</dbReference>
<proteinExistence type="inferred from homology"/>
<organism evidence="6 7">
    <name type="scientific">Streptomyces kanasensis</name>
    <dbReference type="NCBI Taxonomy" id="936756"/>
    <lineage>
        <taxon>Bacteria</taxon>
        <taxon>Bacillati</taxon>
        <taxon>Actinomycetota</taxon>
        <taxon>Actinomycetes</taxon>
        <taxon>Kitasatosporales</taxon>
        <taxon>Streptomycetaceae</taxon>
        <taxon>Streptomyces</taxon>
    </lineage>
</organism>
<evidence type="ECO:0000256" key="1">
    <source>
        <dbReference type="ARBA" id="ARBA00009437"/>
    </source>
</evidence>
<dbReference type="FunFam" id="1.10.10.10:FF:000001">
    <property type="entry name" value="LysR family transcriptional regulator"/>
    <property type="match status" value="1"/>
</dbReference>
<evidence type="ECO:0000256" key="4">
    <source>
        <dbReference type="ARBA" id="ARBA00023163"/>
    </source>
</evidence>
<dbReference type="InterPro" id="IPR005119">
    <property type="entry name" value="LysR_subst-bd"/>
</dbReference>
<dbReference type="PANTHER" id="PTHR30346:SF29">
    <property type="entry name" value="LYSR SUBSTRATE-BINDING"/>
    <property type="match status" value="1"/>
</dbReference>
<dbReference type="GO" id="GO:0003700">
    <property type="term" value="F:DNA-binding transcription factor activity"/>
    <property type="evidence" value="ECO:0007669"/>
    <property type="project" value="InterPro"/>
</dbReference>
<dbReference type="InterPro" id="IPR036388">
    <property type="entry name" value="WH-like_DNA-bd_sf"/>
</dbReference>
<name>A0A100Y5W8_9ACTN</name>